<evidence type="ECO:0000256" key="5">
    <source>
        <dbReference type="ARBA" id="ARBA00048831"/>
    </source>
</evidence>
<evidence type="ECO:0000256" key="3">
    <source>
        <dbReference type="ARBA" id="ARBA00024389"/>
    </source>
</evidence>
<keyword evidence="2" id="KW-0560">Oxidoreductase</keyword>
<dbReference type="FunFam" id="3.40.50.720:FF:000047">
    <property type="entry name" value="NADP-dependent L-serine/L-allo-threonine dehydrogenase"/>
    <property type="match status" value="1"/>
</dbReference>
<evidence type="ECO:0000256" key="6">
    <source>
        <dbReference type="RuleBase" id="RU000363"/>
    </source>
</evidence>
<dbReference type="SMART" id="SM00822">
    <property type="entry name" value="PKS_KR"/>
    <property type="match status" value="1"/>
</dbReference>
<dbReference type="EC" id="1.1.1.47" evidence="3"/>
<dbReference type="Proteomes" id="UP000256519">
    <property type="component" value="Unassembled WGS sequence"/>
</dbReference>
<comment type="catalytic activity">
    <reaction evidence="5">
        <text>D-glucose + NAD(+) = D-glucono-1,5-lactone + NADH + H(+)</text>
        <dbReference type="Rhea" id="RHEA:14293"/>
        <dbReference type="ChEBI" id="CHEBI:4167"/>
        <dbReference type="ChEBI" id="CHEBI:15378"/>
        <dbReference type="ChEBI" id="CHEBI:16217"/>
        <dbReference type="ChEBI" id="CHEBI:57540"/>
        <dbReference type="ChEBI" id="CHEBI:57945"/>
        <dbReference type="EC" id="1.1.1.47"/>
    </reaction>
</comment>
<dbReference type="PANTHER" id="PTHR43115:SF4">
    <property type="entry name" value="DEHYDROGENASE_REDUCTASE SDR FAMILY MEMBER 11"/>
    <property type="match status" value="1"/>
</dbReference>
<reference evidence="8 9" key="1">
    <citation type="journal article" date="2018" name="Appl. Environ. Microbiol.">
        <title>Antimicrobial susceptibility testing and tentative epidemiological cut-off values of five Bacillus species relevant for use as animal feed additives or for plant protection.</title>
        <authorList>
            <person name="Agerso Y."/>
            <person name="Stuer-Lauridsen B."/>
            <person name="Bjerre K."/>
            <person name="Jensen M.G."/>
            <person name="Johansen E."/>
            <person name="Bennedsen M."/>
            <person name="Brockmann E."/>
            <person name="Nielsen B."/>
        </authorList>
    </citation>
    <scope>NUCLEOTIDE SEQUENCE [LARGE SCALE GENOMIC DNA]</scope>
    <source>
        <strain evidence="8 9">CHCC20162</strain>
    </source>
</reference>
<organism evidence="8 9">
    <name type="scientific">Priestia megaterium</name>
    <name type="common">Bacillus megaterium</name>
    <dbReference type="NCBI Taxonomy" id="1404"/>
    <lineage>
        <taxon>Bacteria</taxon>
        <taxon>Bacillati</taxon>
        <taxon>Bacillota</taxon>
        <taxon>Bacilli</taxon>
        <taxon>Bacillales</taxon>
        <taxon>Bacillaceae</taxon>
        <taxon>Priestia</taxon>
    </lineage>
</organism>
<evidence type="ECO:0000256" key="2">
    <source>
        <dbReference type="ARBA" id="ARBA00023002"/>
    </source>
</evidence>
<feature type="domain" description="Ketoreductase" evidence="7">
    <location>
        <begin position="7"/>
        <end position="192"/>
    </location>
</feature>
<dbReference type="AlphaFoldDB" id="A0A2C2S3X3"/>
<proteinExistence type="inferred from homology"/>
<dbReference type="PANTHER" id="PTHR43115">
    <property type="entry name" value="DEHYDROGENASE/REDUCTASE SDR FAMILY MEMBER 11"/>
    <property type="match status" value="1"/>
</dbReference>
<dbReference type="Pfam" id="PF00106">
    <property type="entry name" value="adh_short"/>
    <property type="match status" value="1"/>
</dbReference>
<dbReference type="Gene3D" id="3.40.50.720">
    <property type="entry name" value="NAD(P)-binding Rossmann-like Domain"/>
    <property type="match status" value="1"/>
</dbReference>
<comment type="catalytic activity">
    <reaction evidence="4">
        <text>D-glucose + NADP(+) = D-glucono-1,5-lactone + NADPH + H(+)</text>
        <dbReference type="Rhea" id="RHEA:14405"/>
        <dbReference type="ChEBI" id="CHEBI:4167"/>
        <dbReference type="ChEBI" id="CHEBI:15378"/>
        <dbReference type="ChEBI" id="CHEBI:16217"/>
        <dbReference type="ChEBI" id="CHEBI:57783"/>
        <dbReference type="ChEBI" id="CHEBI:58349"/>
        <dbReference type="EC" id="1.1.1.47"/>
    </reaction>
</comment>
<evidence type="ECO:0000313" key="9">
    <source>
        <dbReference type="Proteomes" id="UP000256519"/>
    </source>
</evidence>
<dbReference type="InterPro" id="IPR036291">
    <property type="entry name" value="NAD(P)-bd_dom_sf"/>
</dbReference>
<dbReference type="EMBL" id="PQWM01000032">
    <property type="protein sequence ID" value="RDZ10085.1"/>
    <property type="molecule type" value="Genomic_DNA"/>
</dbReference>
<dbReference type="PRINTS" id="PR00080">
    <property type="entry name" value="SDRFAMILY"/>
</dbReference>
<sequence length="247" mass="26586">MSYIQDKVVIITGSSSGIGEATAIHLAKKGASVVLAARNEEKLKNLAERINKDGGTASYKVTDVTVKEDVQSLVDFTVDKFGRVDTLINSAGMMLFSMWDNAHVDEWETMIDLNVKGVLYGVAAVLPHMKKQGSGQIINVGSVAGHAIGEGHGVYSSTKYAVRAITESLRKEMSVKHNIQAVLVSPGVIATNWQDTVTDKDVKGVLEGLNEVAIDVEYVAETIGFVVNKPANVMINDVIVTPTAQEW</sequence>
<protein>
    <recommendedName>
        <fullName evidence="3">glucose 1-dehydrogenase [NAD(P)(+)]</fullName>
        <ecNumber evidence="3">1.1.1.47</ecNumber>
    </recommendedName>
</protein>
<gene>
    <name evidence="8" type="ORF">C3744_23595</name>
</gene>
<evidence type="ECO:0000256" key="4">
    <source>
        <dbReference type="ARBA" id="ARBA00047555"/>
    </source>
</evidence>
<dbReference type="PROSITE" id="PS00061">
    <property type="entry name" value="ADH_SHORT"/>
    <property type="match status" value="1"/>
</dbReference>
<dbReference type="GO" id="GO:0047936">
    <property type="term" value="F:glucose 1-dehydrogenase [NAD(P)+] activity"/>
    <property type="evidence" value="ECO:0007669"/>
    <property type="project" value="UniProtKB-EC"/>
</dbReference>
<dbReference type="SUPFAM" id="SSF51735">
    <property type="entry name" value="NAD(P)-binding Rossmann-fold domains"/>
    <property type="match status" value="1"/>
</dbReference>
<comment type="caution">
    <text evidence="8">The sequence shown here is derived from an EMBL/GenBank/DDBJ whole genome shotgun (WGS) entry which is preliminary data.</text>
</comment>
<evidence type="ECO:0000313" key="8">
    <source>
        <dbReference type="EMBL" id="RDZ10085.1"/>
    </source>
</evidence>
<dbReference type="InterPro" id="IPR002347">
    <property type="entry name" value="SDR_fam"/>
</dbReference>
<accession>A0A2C2S3X3</accession>
<evidence type="ECO:0000259" key="7">
    <source>
        <dbReference type="SMART" id="SM00822"/>
    </source>
</evidence>
<comment type="similarity">
    <text evidence="1 6">Belongs to the short-chain dehydrogenases/reductases (SDR) family.</text>
</comment>
<dbReference type="PRINTS" id="PR00081">
    <property type="entry name" value="GDHRDH"/>
</dbReference>
<dbReference type="InterPro" id="IPR020904">
    <property type="entry name" value="Sc_DH/Rdtase_CS"/>
</dbReference>
<dbReference type="InterPro" id="IPR057326">
    <property type="entry name" value="KR_dom"/>
</dbReference>
<name>A0A2C2S3X3_PRIMG</name>
<evidence type="ECO:0000256" key="1">
    <source>
        <dbReference type="ARBA" id="ARBA00006484"/>
    </source>
</evidence>
<dbReference type="RefSeq" id="WP_098476183.1">
    <property type="nucleotide sequence ID" value="NZ_CP187632.1"/>
</dbReference>